<dbReference type="InParanoid" id="K5WGE7"/>
<evidence type="ECO:0000313" key="3">
    <source>
        <dbReference type="Proteomes" id="UP000008370"/>
    </source>
</evidence>
<dbReference type="HOGENOM" id="CLU_066030_0_0_1"/>
<feature type="region of interest" description="Disordered" evidence="1">
    <location>
        <begin position="1"/>
        <end position="79"/>
    </location>
</feature>
<evidence type="ECO:0000313" key="2">
    <source>
        <dbReference type="EMBL" id="EKM58370.1"/>
    </source>
</evidence>
<sequence>SPGFPEHPNEAPAFPSHSPGFPDEKVHERGFTPGLPNSQHHAGASPAPALQHGSPPPSGFRVPLTSGAPFPSPQQAGSPVAYDIDHSPIFLGSALFEKSVHPCKIAAALNPPCRVPYAGTEFEHHGRFDLLPFDPNTMEWLVTSHGRIPPGKRPVEGGYEEHGAKLYHALAQVSGVEVPGKTGEHLGGCNVAFGGGEHVFRENYKIL</sequence>
<dbReference type="GeneID" id="18920076"/>
<dbReference type="PANTHER" id="PTHR31649:SF1">
    <property type="entry name" value="FARNESOIC ACID O-METHYL TRANSFERASE DOMAIN-CONTAINING PROTEIN"/>
    <property type="match status" value="1"/>
</dbReference>
<dbReference type="EMBL" id="JH930470">
    <property type="protein sequence ID" value="EKM58370.1"/>
    <property type="molecule type" value="Genomic_DNA"/>
</dbReference>
<dbReference type="Proteomes" id="UP000008370">
    <property type="component" value="Unassembled WGS sequence"/>
</dbReference>
<accession>K5WGE7</accession>
<dbReference type="Pfam" id="PF11901">
    <property type="entry name" value="DM9"/>
    <property type="match status" value="1"/>
</dbReference>
<gene>
    <name evidence="2" type="ORF">PHACADRAFT_57240</name>
</gene>
<reference evidence="2 3" key="1">
    <citation type="journal article" date="2012" name="BMC Genomics">
        <title>Comparative genomics of the white-rot fungi, Phanerochaete carnosa and P. chrysosporium, to elucidate the genetic basis of the distinct wood types they colonize.</title>
        <authorList>
            <person name="Suzuki H."/>
            <person name="MacDonald J."/>
            <person name="Syed K."/>
            <person name="Salamov A."/>
            <person name="Hori C."/>
            <person name="Aerts A."/>
            <person name="Henrissat B."/>
            <person name="Wiebenga A."/>
            <person name="vanKuyk P.A."/>
            <person name="Barry K."/>
            <person name="Lindquist E."/>
            <person name="LaButti K."/>
            <person name="Lapidus A."/>
            <person name="Lucas S."/>
            <person name="Coutinho P."/>
            <person name="Gong Y."/>
            <person name="Samejima M."/>
            <person name="Mahadevan R."/>
            <person name="Abou-Zaid M."/>
            <person name="de Vries R.P."/>
            <person name="Igarashi K."/>
            <person name="Yadav J.S."/>
            <person name="Grigoriev I.V."/>
            <person name="Master E.R."/>
        </authorList>
    </citation>
    <scope>NUCLEOTIDE SEQUENCE [LARGE SCALE GENOMIC DNA]</scope>
    <source>
        <strain evidence="2 3">HHB-10118-sp</strain>
    </source>
</reference>
<dbReference type="AlphaFoldDB" id="K5WGE7"/>
<proteinExistence type="predicted"/>
<evidence type="ECO:0000256" key="1">
    <source>
        <dbReference type="SAM" id="MobiDB-lite"/>
    </source>
</evidence>
<feature type="non-terminal residue" evidence="2">
    <location>
        <position position="1"/>
    </location>
</feature>
<dbReference type="STRING" id="650164.K5WGE7"/>
<dbReference type="KEGG" id="pco:PHACADRAFT_57240"/>
<protein>
    <submittedName>
        <fullName evidence="2">Uncharacterized protein</fullName>
    </submittedName>
</protein>
<dbReference type="OrthoDB" id="2142040at2759"/>
<keyword evidence="3" id="KW-1185">Reference proteome</keyword>
<dbReference type="RefSeq" id="XP_007392767.1">
    <property type="nucleotide sequence ID" value="XM_007392705.1"/>
</dbReference>
<name>K5WGE7_PHACS</name>
<organism evidence="2 3">
    <name type="scientific">Phanerochaete carnosa (strain HHB-10118-sp)</name>
    <name type="common">White-rot fungus</name>
    <name type="synonym">Peniophora carnosa</name>
    <dbReference type="NCBI Taxonomy" id="650164"/>
    <lineage>
        <taxon>Eukaryota</taxon>
        <taxon>Fungi</taxon>
        <taxon>Dikarya</taxon>
        <taxon>Basidiomycota</taxon>
        <taxon>Agaricomycotina</taxon>
        <taxon>Agaricomycetes</taxon>
        <taxon>Polyporales</taxon>
        <taxon>Phanerochaetaceae</taxon>
        <taxon>Phanerochaete</taxon>
    </lineage>
</organism>
<feature type="non-terminal residue" evidence="2">
    <location>
        <position position="207"/>
    </location>
</feature>
<dbReference type="InterPro" id="IPR006616">
    <property type="entry name" value="DM9_repeat"/>
</dbReference>
<dbReference type="PANTHER" id="PTHR31649">
    <property type="entry name" value="AGAP009604-PA"/>
    <property type="match status" value="1"/>
</dbReference>